<dbReference type="Pfam" id="PF03861">
    <property type="entry name" value="ANTAR"/>
    <property type="match status" value="1"/>
</dbReference>
<protein>
    <submittedName>
        <fullName evidence="2">ANTAR domain-containing protein</fullName>
    </submittedName>
</protein>
<organism evidence="2 3">
    <name type="scientific">Streptomyces xanthii</name>
    <dbReference type="NCBI Taxonomy" id="2768069"/>
    <lineage>
        <taxon>Bacteria</taxon>
        <taxon>Bacillati</taxon>
        <taxon>Actinomycetota</taxon>
        <taxon>Actinomycetes</taxon>
        <taxon>Kitasatosporales</taxon>
        <taxon>Streptomycetaceae</taxon>
        <taxon>Streptomyces</taxon>
    </lineage>
</organism>
<dbReference type="AlphaFoldDB" id="A0A7H1B0S1"/>
<dbReference type="Proteomes" id="UP000516428">
    <property type="component" value="Chromosome"/>
</dbReference>
<dbReference type="PIRSF" id="PIRSF010636">
    <property type="entry name" value="ANTAR_solo"/>
    <property type="match status" value="1"/>
</dbReference>
<dbReference type="KEGG" id="sxn:IAG42_01015"/>
<name>A0A7H1B0S1_9ACTN</name>
<dbReference type="SUPFAM" id="SSF52172">
    <property type="entry name" value="CheY-like"/>
    <property type="match status" value="1"/>
</dbReference>
<evidence type="ECO:0000313" key="2">
    <source>
        <dbReference type="EMBL" id="QNS02326.1"/>
    </source>
</evidence>
<dbReference type="EMBL" id="CP061281">
    <property type="protein sequence ID" value="QNS02326.1"/>
    <property type="molecule type" value="Genomic_DNA"/>
</dbReference>
<dbReference type="InterPro" id="IPR036388">
    <property type="entry name" value="WH-like_DNA-bd_sf"/>
</dbReference>
<dbReference type="InterPro" id="IPR024189">
    <property type="entry name" value="ANTAR_transcrpt_antiterm_reg"/>
</dbReference>
<dbReference type="SMART" id="SM01012">
    <property type="entry name" value="ANTAR"/>
    <property type="match status" value="1"/>
</dbReference>
<dbReference type="RefSeq" id="WP_188335081.1">
    <property type="nucleotide sequence ID" value="NZ_CP061281.1"/>
</dbReference>
<gene>
    <name evidence="2" type="ORF">IAG42_01015</name>
</gene>
<dbReference type="InterPro" id="IPR005561">
    <property type="entry name" value="ANTAR"/>
</dbReference>
<dbReference type="InterPro" id="IPR011006">
    <property type="entry name" value="CheY-like_superfamily"/>
</dbReference>
<feature type="domain" description="ANTAR" evidence="1">
    <location>
        <begin position="15"/>
        <end position="76"/>
    </location>
</feature>
<accession>A0A7H1B0S1</accession>
<reference evidence="2 3" key="1">
    <citation type="submission" date="2020-09" db="EMBL/GenBank/DDBJ databases">
        <title>A novel species.</title>
        <authorList>
            <person name="Gao J."/>
        </authorList>
    </citation>
    <scope>NUCLEOTIDE SEQUENCE [LARGE SCALE GENOMIC DNA]</scope>
    <source>
        <strain evidence="2 3">CRXT-Y-14</strain>
    </source>
</reference>
<dbReference type="Gene3D" id="1.10.10.10">
    <property type="entry name" value="Winged helix-like DNA-binding domain superfamily/Winged helix DNA-binding domain"/>
    <property type="match status" value="1"/>
</dbReference>
<proteinExistence type="predicted"/>
<evidence type="ECO:0000259" key="1">
    <source>
        <dbReference type="PROSITE" id="PS50921"/>
    </source>
</evidence>
<keyword evidence="3" id="KW-1185">Reference proteome</keyword>
<sequence>MSSPPTSPLDERDEMEALRRECEHLRAAVGAHEAVDQAIGVIVAVGRVEPAVAWDVLREVSMNRNRKLRLVADTLVAWASGRGELPDDVRRELRVRLASALRPT</sequence>
<dbReference type="GO" id="GO:0003723">
    <property type="term" value="F:RNA binding"/>
    <property type="evidence" value="ECO:0007669"/>
    <property type="project" value="InterPro"/>
</dbReference>
<evidence type="ECO:0000313" key="3">
    <source>
        <dbReference type="Proteomes" id="UP000516428"/>
    </source>
</evidence>
<dbReference type="PROSITE" id="PS50921">
    <property type="entry name" value="ANTAR"/>
    <property type="match status" value="1"/>
</dbReference>